<evidence type="ECO:0000313" key="1">
    <source>
        <dbReference type="EMBL" id="SHI15412.1"/>
    </source>
</evidence>
<dbReference type="Proteomes" id="UP000184268">
    <property type="component" value="Unassembled WGS sequence"/>
</dbReference>
<dbReference type="RefSeq" id="WP_067659968.1">
    <property type="nucleotide sequence ID" value="NZ_FQXG01000008.1"/>
</dbReference>
<gene>
    <name evidence="1" type="ORF">SAMN02745129_4431</name>
</gene>
<dbReference type="InterPro" id="IPR014917">
    <property type="entry name" value="DUF1800"/>
</dbReference>
<keyword evidence="2" id="KW-1185">Reference proteome</keyword>
<proteinExistence type="predicted"/>
<protein>
    <submittedName>
        <fullName evidence="1">Uncharacterized conserved protein, DUF1800 family</fullName>
    </submittedName>
</protein>
<dbReference type="EMBL" id="FQXG01000008">
    <property type="protein sequence ID" value="SHI15412.1"/>
    <property type="molecule type" value="Genomic_DNA"/>
</dbReference>
<accession>A0A1M5YTL3</accession>
<dbReference type="OrthoDB" id="9772295at2"/>
<dbReference type="Pfam" id="PF08811">
    <property type="entry name" value="DUF1800"/>
    <property type="match status" value="1"/>
</dbReference>
<sequence length="423" mass="47560">MSDILIASYRFALGPRPGELAAITRTGPQPWLLAQLPGPVPTLDSAPWQAIYATPFDRKDKAEKEARNKALRQETQRQIQFRHQQALLSERPLMERLSQFWSNHFAVSLDKGNVRGLAGLLEQQAIRPHLNGRFSDMLIAVSQHPAMLLYLDNAQSIGPDSRAGKKRNKGLNENLAREILELHTLGVDGPYQQTDVEALAAMLTGWSVQQKDQAPRYQYRRQTHQPGSQQLLGRRYRDEGETQAKRALADLARHPATAHFLAQKLACHFIADQPDPALVQTLAKAYLDHDTRLDAMVTALIKHPLSWQPGAHKWRAPSLYLYGIGRAVGSTQPNQVERLARQLVQPTYRPGSPAGWPDDAQAWRTPSGLATRAEAAQWLAKRHKVPANTLAQTLGLRPQWPEAARSDMDRRYLLLMHPQLLEV</sequence>
<dbReference type="STRING" id="299255.SAMN02745129_4431"/>
<evidence type="ECO:0000313" key="2">
    <source>
        <dbReference type="Proteomes" id="UP000184268"/>
    </source>
</evidence>
<dbReference type="AlphaFoldDB" id="A0A1M5YTL3"/>
<organism evidence="1 2">
    <name type="scientific">Ferrimonas marina</name>
    <dbReference type="NCBI Taxonomy" id="299255"/>
    <lineage>
        <taxon>Bacteria</taxon>
        <taxon>Pseudomonadati</taxon>
        <taxon>Pseudomonadota</taxon>
        <taxon>Gammaproteobacteria</taxon>
        <taxon>Alteromonadales</taxon>
        <taxon>Ferrimonadaceae</taxon>
        <taxon>Ferrimonas</taxon>
    </lineage>
</organism>
<reference evidence="1 2" key="1">
    <citation type="submission" date="2016-11" db="EMBL/GenBank/DDBJ databases">
        <authorList>
            <person name="Jaros S."/>
            <person name="Januszkiewicz K."/>
            <person name="Wedrychowicz H."/>
        </authorList>
    </citation>
    <scope>NUCLEOTIDE SEQUENCE [LARGE SCALE GENOMIC DNA]</scope>
    <source>
        <strain evidence="1 2">DSM 16917</strain>
    </source>
</reference>
<name>A0A1M5YTL3_9GAMM</name>